<evidence type="ECO:0000313" key="2">
    <source>
        <dbReference type="Proteomes" id="UP001140234"/>
    </source>
</evidence>
<proteinExistence type="predicted"/>
<keyword evidence="2" id="KW-1185">Reference proteome</keyword>
<sequence length="247" mass="27290">MRRRHIECPICFLYYPSNINYTRCCHKPICTECFVQIKRKLEDDAIVPTHCPYCVEANLGIVYHAPAQLICRRPAPPARAPTAPPRTLASSPRLVADGGVRARSQSACPAAPAAADPPIVMSDDIRPGLVRALAARLDARHKRQLRSAETMALVAAATRRASALESERVARAPRRPSLTRDTREYARYLMATRAANHSELEEFMFQEAVRASLAEQQQPQPQEPQQQPQEPQEHVGSAVGSDASLPA</sequence>
<name>A0ACC1JIX1_9FUNG</name>
<feature type="non-terminal residue" evidence="1">
    <location>
        <position position="247"/>
    </location>
</feature>
<reference evidence="1" key="1">
    <citation type="submission" date="2022-07" db="EMBL/GenBank/DDBJ databases">
        <title>Phylogenomic reconstructions and comparative analyses of Kickxellomycotina fungi.</title>
        <authorList>
            <person name="Reynolds N.K."/>
            <person name="Stajich J.E."/>
            <person name="Barry K."/>
            <person name="Grigoriev I.V."/>
            <person name="Crous P."/>
            <person name="Smith M.E."/>
        </authorList>
    </citation>
    <scope>NUCLEOTIDE SEQUENCE</scope>
    <source>
        <strain evidence="1">CBS 109366</strain>
    </source>
</reference>
<protein>
    <submittedName>
        <fullName evidence="1">SNF1-interacting protein</fullName>
    </submittedName>
</protein>
<accession>A0ACC1JIX1</accession>
<gene>
    <name evidence="1" type="primary">SIP5_2</name>
    <name evidence="1" type="ORF">IWQ57_006765</name>
</gene>
<dbReference type="EMBL" id="JANBUJ010004038">
    <property type="protein sequence ID" value="KAJ2758654.1"/>
    <property type="molecule type" value="Genomic_DNA"/>
</dbReference>
<organism evidence="1 2">
    <name type="scientific">Coemansia nantahalensis</name>
    <dbReference type="NCBI Taxonomy" id="2789366"/>
    <lineage>
        <taxon>Eukaryota</taxon>
        <taxon>Fungi</taxon>
        <taxon>Fungi incertae sedis</taxon>
        <taxon>Zoopagomycota</taxon>
        <taxon>Kickxellomycotina</taxon>
        <taxon>Kickxellomycetes</taxon>
        <taxon>Kickxellales</taxon>
        <taxon>Kickxellaceae</taxon>
        <taxon>Coemansia</taxon>
    </lineage>
</organism>
<comment type="caution">
    <text evidence="1">The sequence shown here is derived from an EMBL/GenBank/DDBJ whole genome shotgun (WGS) entry which is preliminary data.</text>
</comment>
<evidence type="ECO:0000313" key="1">
    <source>
        <dbReference type="EMBL" id="KAJ2758654.1"/>
    </source>
</evidence>
<dbReference type="Proteomes" id="UP001140234">
    <property type="component" value="Unassembled WGS sequence"/>
</dbReference>